<comment type="caution">
    <text evidence="2">The sequence shown here is derived from an EMBL/GenBank/DDBJ whole genome shotgun (WGS) entry which is preliminary data.</text>
</comment>
<feature type="region of interest" description="Disordered" evidence="1">
    <location>
        <begin position="68"/>
        <end position="96"/>
    </location>
</feature>
<protein>
    <submittedName>
        <fullName evidence="2">AAA family ATPase</fullName>
    </submittedName>
</protein>
<name>A0ABT2NFS3_9CYAN</name>
<dbReference type="InterPro" id="IPR027417">
    <property type="entry name" value="P-loop_NTPase"/>
</dbReference>
<dbReference type="EMBL" id="JAMXFA010000073">
    <property type="protein sequence ID" value="MCT7981544.1"/>
    <property type="molecule type" value="Genomic_DNA"/>
</dbReference>
<dbReference type="InterPro" id="IPR034154">
    <property type="entry name" value="TOPRIM_DnaG/twinkle"/>
</dbReference>
<dbReference type="SUPFAM" id="SSF52540">
    <property type="entry name" value="P-loop containing nucleoside triphosphate hydrolases"/>
    <property type="match status" value="1"/>
</dbReference>
<dbReference type="RefSeq" id="WP_261237708.1">
    <property type="nucleotide sequence ID" value="NZ_JAMXFA010000073.1"/>
</dbReference>
<organism evidence="2 3">
    <name type="scientific">Laspinema olomoucense D3b</name>
    <dbReference type="NCBI Taxonomy" id="2953688"/>
    <lineage>
        <taxon>Bacteria</taxon>
        <taxon>Bacillati</taxon>
        <taxon>Cyanobacteriota</taxon>
        <taxon>Cyanophyceae</taxon>
        <taxon>Oscillatoriophycideae</taxon>
        <taxon>Oscillatoriales</taxon>
        <taxon>Laspinemataceae</taxon>
        <taxon>Laspinema</taxon>
        <taxon>Laspinema olomoucense</taxon>
    </lineage>
</organism>
<dbReference type="CDD" id="cd01029">
    <property type="entry name" value="TOPRIM_primases"/>
    <property type="match status" value="1"/>
</dbReference>
<accession>A0ABT2NFS3</accession>
<dbReference type="Pfam" id="PF13481">
    <property type="entry name" value="AAA_25"/>
    <property type="match status" value="1"/>
</dbReference>
<proteinExistence type="predicted"/>
<evidence type="ECO:0000256" key="1">
    <source>
        <dbReference type="SAM" id="MobiDB-lite"/>
    </source>
</evidence>
<evidence type="ECO:0000313" key="3">
    <source>
        <dbReference type="Proteomes" id="UP001525961"/>
    </source>
</evidence>
<dbReference type="Proteomes" id="UP001525961">
    <property type="component" value="Unassembled WGS sequence"/>
</dbReference>
<dbReference type="Gene3D" id="3.40.1360.10">
    <property type="match status" value="1"/>
</dbReference>
<dbReference type="Gene3D" id="3.40.50.300">
    <property type="entry name" value="P-loop containing nucleotide triphosphate hydrolases"/>
    <property type="match status" value="1"/>
</dbReference>
<keyword evidence="3" id="KW-1185">Reference proteome</keyword>
<evidence type="ECO:0000313" key="2">
    <source>
        <dbReference type="EMBL" id="MCT7981544.1"/>
    </source>
</evidence>
<sequence>MATRELVDLNDYSSRLTKAKGKDKYICPVCGGNDLSVSSKNGIIFTCYTNDCSRAEIIKAIAPEKYGKKDPDYTPTKARRSISKPTKPAPLPESGTLATLPKIPLKSLRKQVPGGYLTTYQYSETHWVERTDYDDGRKKLFIPHHTDSNGNTIPKKGDDSWPAYKEGEAIAYGQGKWVLWVEGEKCTDAVRSLGFVGITFTGGAKATEQESALIRLKNAGIAGIAIIPDNDDAGTKKLNDVTGYCHKWQIPLVNLGKFLDIPEGEDIADLVEDYMDNQESIVQHLNAAMVVSLASAKEEALKKDPDFLFKMDLQALAAETDFIKYIRFKNEICANWRIRSQDLDKAINHLNHSQNTPKVQSMDFAEFMEMEVQGLQWLIPGFLPVGETILLSGAPKAGKSLLAVDCGFCLATGEDPFLGEKLHDQKRVLLISVDESPSSTKTKLQRRGFRSQDAPFLRVMTSWDISQMVALEKELEDFRPHVVIVDSLKRITAGRDISENSAEFADNIYTLKELFTRYGAAGILIHHDNKDKDAVGVDKVRGSSAIAGAVWGMWNIRQVPKPDPDNPKRLVIDPRDPERTLYCHSRDTEGQLLRIQFNPDDNSYECLGEVDTNEEKAEADRTMKDRILMLLERHPDQPLSGTQILELMGEKDNKGGIYTNLSRLVNKRIVSATPAPNNKRYTLYSLPQNVGDTPPPTLAVGNVISGAESKTEKDLQTYNTHITSTPRIDNNLTPITPPVMSQNPNGVKVSGIDNNSPTEGGGVGVSDGVGKTPVCVKSATNTPKPNFPFNGVKMPKEWLIQAFNWVSEAYEACDVNFFESPTPEEHEASIAINTWQLLMKVDCYWDIDREGKKWLDALWEQSLLWFHSAGQFTTPEVCRWYIERFLDDKEVMERLHDAGLLEAPTKSINGKQKEKLKLWYRSLKNLKLPKLSSKEPPRPPLPKKGDSVPYMQPTELVRWWQWLVFTYSGSHADDSKLPSTYGEAFQACCALLNRLESQLKNSEDWIFICRVFNPALN</sequence>
<reference evidence="2 3" key="1">
    <citation type="journal article" date="2022" name="Front. Microbiol.">
        <title>High genomic differentiation and limited gene flow indicate recent cryptic speciation within the genus Laspinema (cyanobacteria).</title>
        <authorList>
            <person name="Stanojkovic A."/>
            <person name="Skoupy S."/>
            <person name="Skaloud P."/>
            <person name="Dvorak P."/>
        </authorList>
    </citation>
    <scope>NUCLEOTIDE SEQUENCE [LARGE SCALE GENOMIC DNA]</scope>
    <source>
        <strain evidence="2 3">D3b</strain>
    </source>
</reference>
<gene>
    <name evidence="2" type="ORF">NG792_27865</name>
</gene>